<dbReference type="InterPro" id="IPR011990">
    <property type="entry name" value="TPR-like_helical_dom_sf"/>
</dbReference>
<reference evidence="9 10" key="2">
    <citation type="journal article" date="2012" name="Stand. Genomic Sci.">
        <title>Complete Genome Sequence of Clostridium clariflavum DSM 19732.</title>
        <authorList>
            <person name="Izquierdo J.A."/>
            <person name="Goodwin L."/>
            <person name="Davenport K.W."/>
            <person name="Teshima H."/>
            <person name="Bruce D."/>
            <person name="Detter C."/>
            <person name="Tapia R."/>
            <person name="Han S."/>
            <person name="Land M."/>
            <person name="Hauser L."/>
            <person name="Jeffries C.D."/>
            <person name="Han J."/>
            <person name="Pitluck S."/>
            <person name="Nolan M."/>
            <person name="Chen A."/>
            <person name="Huntemann M."/>
            <person name="Mavromatis K."/>
            <person name="Mikhailova N."/>
            <person name="Liolios K."/>
            <person name="Woyke T."/>
            <person name="Lynd L.R."/>
        </authorList>
    </citation>
    <scope>NUCLEOTIDE SEQUENCE [LARGE SCALE GENOMIC DNA]</scope>
    <source>
        <strain evidence="10">DSM 19732 / NBRC 101661 / EBR45</strain>
    </source>
</reference>
<dbReference type="InterPro" id="IPR046357">
    <property type="entry name" value="PPIase_dom_sf"/>
</dbReference>
<accession>G8LU47</accession>
<name>G8LU47_ACECE</name>
<dbReference type="Proteomes" id="UP000005435">
    <property type="component" value="Chromosome"/>
</dbReference>
<organism evidence="9 10">
    <name type="scientific">Acetivibrio clariflavus (strain DSM 19732 / NBRC 101661 / EBR45)</name>
    <name type="common">Clostridium clariflavum</name>
    <dbReference type="NCBI Taxonomy" id="720554"/>
    <lineage>
        <taxon>Bacteria</taxon>
        <taxon>Bacillati</taxon>
        <taxon>Bacillota</taxon>
        <taxon>Clostridia</taxon>
        <taxon>Eubacteriales</taxon>
        <taxon>Oscillospiraceae</taxon>
        <taxon>Acetivibrio</taxon>
    </lineage>
</organism>
<dbReference type="Pfam" id="PF13623">
    <property type="entry name" value="SurA_N_2"/>
    <property type="match status" value="1"/>
</dbReference>
<evidence type="ECO:0000256" key="7">
    <source>
        <dbReference type="SAM" id="SignalP"/>
    </source>
</evidence>
<evidence type="ECO:0000256" key="6">
    <source>
        <dbReference type="PROSITE-ProRule" id="PRU00278"/>
    </source>
</evidence>
<proteinExistence type="predicted"/>
<sequence length="460" mass="53336" precursor="true">MKKKIILAASLVLVVAIAVTAAVLSTKNSKNEKENDIFKNMTEIEKLGFEALKINGTYVSTDIFRDEYNKFYQKYKNNAEMLQKTDEERYDLLLNQIINNIVLEDYFENKANVTVSEEEVEAYVAKYVKPRYSTSEEQADYFQKMGFANEEDMKKNIRDYLIKQQVYFDAAKRYGITLTDEEREEAYQRHVSQNIKADIKSILIAINENRTKEQAEEIAKTVYSKLKAGESFEELVKQYSDDDGSKENGGLKKNVTAGYNEEQFDAAVFNAKEGQLLEPIELNKGYEIVYVEKIKDLTHPKDEYSEIVLVEKFLNSDEYNEWLDSIKKDYDIEITGPSFRAFKAFKDGNYNEAGMLYQQTYERTKNPGYIDRACEAYSLAENWPELIKVCQIGHKARPDNLIYYIHEAKGIYKNGNQKEGLKKLKKVQSKAKDNVFYLGVIQNIYEELGLKEEAEKVKLK</sequence>
<feature type="domain" description="PpiC" evidence="8">
    <location>
        <begin position="194"/>
        <end position="293"/>
    </location>
</feature>
<evidence type="ECO:0000256" key="2">
    <source>
        <dbReference type="ARBA" id="ARBA00013194"/>
    </source>
</evidence>
<evidence type="ECO:0000259" key="8">
    <source>
        <dbReference type="PROSITE" id="PS50198"/>
    </source>
</evidence>
<dbReference type="Gene3D" id="1.25.40.10">
    <property type="entry name" value="Tetratricopeptide repeat domain"/>
    <property type="match status" value="1"/>
</dbReference>
<dbReference type="AlphaFoldDB" id="G8LU47"/>
<dbReference type="GO" id="GO:0003755">
    <property type="term" value="F:peptidyl-prolyl cis-trans isomerase activity"/>
    <property type="evidence" value="ECO:0007669"/>
    <property type="project" value="UniProtKB-KW"/>
</dbReference>
<keyword evidence="3 7" id="KW-0732">Signal</keyword>
<dbReference type="SUPFAM" id="SSF109998">
    <property type="entry name" value="Triger factor/SurA peptide-binding domain-like"/>
    <property type="match status" value="1"/>
</dbReference>
<evidence type="ECO:0000313" key="9">
    <source>
        <dbReference type="EMBL" id="AEV68435.1"/>
    </source>
</evidence>
<feature type="chain" id="PRO_5003511542" description="peptidylprolyl isomerase" evidence="7">
    <location>
        <begin position="22"/>
        <end position="460"/>
    </location>
</feature>
<gene>
    <name evidence="9" type="ordered locus">Clocl_1826</name>
</gene>
<dbReference type="HOGENOM" id="CLU_590132_0_0_9"/>
<dbReference type="EC" id="5.2.1.8" evidence="2"/>
<keyword evidence="5 6" id="KW-0413">Isomerase</keyword>
<dbReference type="PANTHER" id="PTHR47245">
    <property type="entry name" value="PEPTIDYLPROLYL ISOMERASE"/>
    <property type="match status" value="1"/>
</dbReference>
<keyword evidence="4 6" id="KW-0697">Rotamase</keyword>
<dbReference type="InterPro" id="IPR027304">
    <property type="entry name" value="Trigger_fact/SurA_dom_sf"/>
</dbReference>
<dbReference type="STRING" id="720554.Clocl_1826"/>
<dbReference type="Pfam" id="PF00639">
    <property type="entry name" value="Rotamase"/>
    <property type="match status" value="1"/>
</dbReference>
<dbReference type="InterPro" id="IPR000297">
    <property type="entry name" value="PPIase_PpiC"/>
</dbReference>
<dbReference type="OrthoDB" id="1738394at2"/>
<dbReference type="KEGG" id="ccl:Clocl_1826"/>
<dbReference type="eggNOG" id="COG0760">
    <property type="taxonomic scope" value="Bacteria"/>
</dbReference>
<comment type="catalytic activity">
    <reaction evidence="1">
        <text>[protein]-peptidylproline (omega=180) = [protein]-peptidylproline (omega=0)</text>
        <dbReference type="Rhea" id="RHEA:16237"/>
        <dbReference type="Rhea" id="RHEA-COMP:10747"/>
        <dbReference type="Rhea" id="RHEA-COMP:10748"/>
        <dbReference type="ChEBI" id="CHEBI:83833"/>
        <dbReference type="ChEBI" id="CHEBI:83834"/>
        <dbReference type="EC" id="5.2.1.8"/>
    </reaction>
</comment>
<reference evidence="10" key="1">
    <citation type="submission" date="2011-12" db="EMBL/GenBank/DDBJ databases">
        <title>Complete sequence of Clostridium clariflavum DSM 19732.</title>
        <authorList>
            <consortium name="US DOE Joint Genome Institute"/>
            <person name="Lucas S."/>
            <person name="Han J."/>
            <person name="Lapidus A."/>
            <person name="Cheng J.-F."/>
            <person name="Goodwin L."/>
            <person name="Pitluck S."/>
            <person name="Peters L."/>
            <person name="Teshima H."/>
            <person name="Detter J.C."/>
            <person name="Han C."/>
            <person name="Tapia R."/>
            <person name="Land M."/>
            <person name="Hauser L."/>
            <person name="Kyrpides N."/>
            <person name="Ivanova N."/>
            <person name="Pagani I."/>
            <person name="Kitzmiller T."/>
            <person name="Lynd L."/>
            <person name="Izquierdo J."/>
            <person name="Woyke T."/>
        </authorList>
    </citation>
    <scope>NUCLEOTIDE SEQUENCE [LARGE SCALE GENOMIC DNA]</scope>
    <source>
        <strain evidence="10">DSM 19732 / NBRC 101661 / EBR45</strain>
    </source>
</reference>
<dbReference type="Gene3D" id="1.10.4030.10">
    <property type="entry name" value="Porin chaperone SurA, peptide-binding domain"/>
    <property type="match status" value="1"/>
</dbReference>
<dbReference type="SUPFAM" id="SSF48452">
    <property type="entry name" value="TPR-like"/>
    <property type="match status" value="1"/>
</dbReference>
<dbReference type="RefSeq" id="WP_014255020.1">
    <property type="nucleotide sequence ID" value="NC_016627.1"/>
</dbReference>
<dbReference type="PROSITE" id="PS50198">
    <property type="entry name" value="PPIC_PPIASE_2"/>
    <property type="match status" value="1"/>
</dbReference>
<dbReference type="InterPro" id="IPR050245">
    <property type="entry name" value="PrsA_foldase"/>
</dbReference>
<evidence type="ECO:0000256" key="1">
    <source>
        <dbReference type="ARBA" id="ARBA00000971"/>
    </source>
</evidence>
<dbReference type="Gene3D" id="3.10.50.40">
    <property type="match status" value="1"/>
</dbReference>
<protein>
    <recommendedName>
        <fullName evidence="2">peptidylprolyl isomerase</fullName>
        <ecNumber evidence="2">5.2.1.8</ecNumber>
    </recommendedName>
</protein>
<evidence type="ECO:0000256" key="3">
    <source>
        <dbReference type="ARBA" id="ARBA00022729"/>
    </source>
</evidence>
<evidence type="ECO:0000256" key="4">
    <source>
        <dbReference type="ARBA" id="ARBA00023110"/>
    </source>
</evidence>
<evidence type="ECO:0000313" key="10">
    <source>
        <dbReference type="Proteomes" id="UP000005435"/>
    </source>
</evidence>
<dbReference type="PANTHER" id="PTHR47245:SF1">
    <property type="entry name" value="FOLDASE PROTEIN PRSA"/>
    <property type="match status" value="1"/>
</dbReference>
<keyword evidence="10" id="KW-1185">Reference proteome</keyword>
<evidence type="ECO:0000256" key="5">
    <source>
        <dbReference type="ARBA" id="ARBA00023235"/>
    </source>
</evidence>
<feature type="signal peptide" evidence="7">
    <location>
        <begin position="1"/>
        <end position="21"/>
    </location>
</feature>
<dbReference type="EMBL" id="CP003065">
    <property type="protein sequence ID" value="AEV68435.1"/>
    <property type="molecule type" value="Genomic_DNA"/>
</dbReference>
<dbReference type="SUPFAM" id="SSF54534">
    <property type="entry name" value="FKBP-like"/>
    <property type="match status" value="1"/>
</dbReference>